<evidence type="ECO:0000313" key="12">
    <source>
        <dbReference type="Proteomes" id="UP000721236"/>
    </source>
</evidence>
<dbReference type="InterPro" id="IPR013656">
    <property type="entry name" value="PAS_4"/>
</dbReference>
<keyword evidence="9" id="KW-0812">Transmembrane</keyword>
<dbReference type="InterPro" id="IPR050351">
    <property type="entry name" value="BphY/WalK/GraS-like"/>
</dbReference>
<dbReference type="RefSeq" id="WP_224042231.1">
    <property type="nucleotide sequence ID" value="NZ_CAJZAH010000002.1"/>
</dbReference>
<sequence>MTAKWRGGGSAARPARQHRLFGGYRQRTLCEWLVLTAAVIALAVAAAVLQWGQRAHLAVYDMAIAAQQHPARDDIVIVGIDDESLATIGRWPWRRAVLADLVDRVAAGGPRVIGLDVLLSEPDARNPADDRALADSMARAGNVVLPALAEPVDGGYDVRYPLPQFAERAGERIGHINITLDADGLARHIFLREGPPGEQLDHLVLRMAEFGRPAGERRAYRHEPRCVERIGHWQRAGRLRIPFAGPPGTFQTVSAAAVLQGGLDPAIFRGKYVLVGALATGMGDMFAAPLSRHGAGIPGVELMANALQALLDGTGIVALPAGWFWAATLAAVLLVAIGGLVLSPRSALLVGALLVALLLFASLMLMRGAQLWFDPVPGALGCLVFYPLWSWRRQESALAFLADEAARLEQEPTLPATGNAAVHGKSLDARMGALYRLTTRLRDLRQFLADGLSSLPDATLICDLQGRVLLANERSAALAPRAMARLDAAGEGGPDVRDVIGEVFMLPRAGLDFWARLRHACLSTGPGAAPPPEFDGVELIARDQRPMLLRGAPLRTDGGGVAGLAISFVDITQARVAERRREEMLRFISHDMRSPQASILALVELQSDPAKAIDSEVLLERIRHHAARTLELADDFISLARAESQALRFVETDLSSVVMDATDELWALANARRITLDLTIDDGDMAMRAEPGLLMRAVANLLDNAIKFSADGGKVRVRVRRDAQALVVEVVDQGPGIAPEDQARLFQPFSRLRGDGRHAPQGSGLGLLFVRTVVERHGGRVGLTSSPGAGANFSMVFPLDAVHP</sequence>
<dbReference type="EMBL" id="CAJZAH010000002">
    <property type="protein sequence ID" value="CAG9174961.1"/>
    <property type="molecule type" value="Genomic_DNA"/>
</dbReference>
<dbReference type="Pfam" id="PF02518">
    <property type="entry name" value="HATPase_c"/>
    <property type="match status" value="1"/>
</dbReference>
<protein>
    <recommendedName>
        <fullName evidence="2">histidine kinase</fullName>
        <ecNumber evidence="2">2.7.13.3</ecNumber>
    </recommendedName>
</protein>
<dbReference type="PANTHER" id="PTHR42878:SF7">
    <property type="entry name" value="SENSOR HISTIDINE KINASE GLRK"/>
    <property type="match status" value="1"/>
</dbReference>
<evidence type="ECO:0000256" key="3">
    <source>
        <dbReference type="ARBA" id="ARBA00022553"/>
    </source>
</evidence>
<evidence type="ECO:0000256" key="1">
    <source>
        <dbReference type="ARBA" id="ARBA00000085"/>
    </source>
</evidence>
<evidence type="ECO:0000313" key="11">
    <source>
        <dbReference type="EMBL" id="CAG9174961.1"/>
    </source>
</evidence>
<dbReference type="InterPro" id="IPR004358">
    <property type="entry name" value="Sig_transdc_His_kin-like_C"/>
</dbReference>
<dbReference type="SMART" id="SM00388">
    <property type="entry name" value="HisKA"/>
    <property type="match status" value="1"/>
</dbReference>
<dbReference type="InterPro" id="IPR005467">
    <property type="entry name" value="His_kinase_dom"/>
</dbReference>
<feature type="transmembrane region" description="Helical" evidence="9">
    <location>
        <begin position="347"/>
        <end position="365"/>
    </location>
</feature>
<keyword evidence="7" id="KW-0067">ATP-binding</keyword>
<proteinExistence type="predicted"/>
<feature type="domain" description="Histidine kinase" evidence="10">
    <location>
        <begin position="587"/>
        <end position="801"/>
    </location>
</feature>
<evidence type="ECO:0000256" key="4">
    <source>
        <dbReference type="ARBA" id="ARBA00022679"/>
    </source>
</evidence>
<keyword evidence="9" id="KW-1133">Transmembrane helix</keyword>
<feature type="transmembrane region" description="Helical" evidence="9">
    <location>
        <begin position="29"/>
        <end position="52"/>
    </location>
</feature>
<gene>
    <name evidence="11" type="primary">sasA_9</name>
    <name evidence="11" type="ORF">LMG21510_02742</name>
</gene>
<dbReference type="PRINTS" id="PR00344">
    <property type="entry name" value="BCTRLSENSOR"/>
</dbReference>
<keyword evidence="5" id="KW-0547">Nucleotide-binding</keyword>
<keyword evidence="3" id="KW-0597">Phosphoprotein</keyword>
<reference evidence="11 12" key="1">
    <citation type="submission" date="2021-08" db="EMBL/GenBank/DDBJ databases">
        <authorList>
            <person name="Peeters C."/>
        </authorList>
    </citation>
    <scope>NUCLEOTIDE SEQUENCE [LARGE SCALE GENOMIC DNA]</scope>
    <source>
        <strain evidence="11 12">LMG 21510</strain>
    </source>
</reference>
<dbReference type="InterPro" id="IPR003661">
    <property type="entry name" value="HisK_dim/P_dom"/>
</dbReference>
<dbReference type="CDD" id="cd00082">
    <property type="entry name" value="HisKA"/>
    <property type="match status" value="1"/>
</dbReference>
<organism evidence="11 12">
    <name type="scientific">Cupriavidus respiraculi</name>
    <dbReference type="NCBI Taxonomy" id="195930"/>
    <lineage>
        <taxon>Bacteria</taxon>
        <taxon>Pseudomonadati</taxon>
        <taxon>Pseudomonadota</taxon>
        <taxon>Betaproteobacteria</taxon>
        <taxon>Burkholderiales</taxon>
        <taxon>Burkholderiaceae</taxon>
        <taxon>Cupriavidus</taxon>
    </lineage>
</organism>
<dbReference type="InterPro" id="IPR036890">
    <property type="entry name" value="HATPase_C_sf"/>
</dbReference>
<dbReference type="InterPro" id="IPR036097">
    <property type="entry name" value="HisK_dim/P_sf"/>
</dbReference>
<dbReference type="InterPro" id="IPR035965">
    <property type="entry name" value="PAS-like_dom_sf"/>
</dbReference>
<dbReference type="PANTHER" id="PTHR42878">
    <property type="entry name" value="TWO-COMPONENT HISTIDINE KINASE"/>
    <property type="match status" value="1"/>
</dbReference>
<keyword evidence="9" id="KW-0472">Membrane</keyword>
<dbReference type="InterPro" id="IPR017181">
    <property type="entry name" value="Sig_transdc_His_kin_CHASE2"/>
</dbReference>
<dbReference type="Gene3D" id="1.10.287.130">
    <property type="match status" value="1"/>
</dbReference>
<dbReference type="SUPFAM" id="SSF47384">
    <property type="entry name" value="Homodimeric domain of signal transducing histidine kinase"/>
    <property type="match status" value="1"/>
</dbReference>
<name>A0ABN7YRL3_9BURK</name>
<keyword evidence="6" id="KW-0418">Kinase</keyword>
<keyword evidence="12" id="KW-1185">Reference proteome</keyword>
<evidence type="ECO:0000259" key="10">
    <source>
        <dbReference type="PROSITE" id="PS50109"/>
    </source>
</evidence>
<dbReference type="EC" id="2.7.13.3" evidence="2"/>
<dbReference type="SUPFAM" id="SSF55785">
    <property type="entry name" value="PYP-like sensor domain (PAS domain)"/>
    <property type="match status" value="1"/>
</dbReference>
<dbReference type="InterPro" id="IPR003594">
    <property type="entry name" value="HATPase_dom"/>
</dbReference>
<dbReference type="InterPro" id="IPR007890">
    <property type="entry name" value="CHASE2"/>
</dbReference>
<dbReference type="GO" id="GO:0016740">
    <property type="term" value="F:transferase activity"/>
    <property type="evidence" value="ECO:0007669"/>
    <property type="project" value="UniProtKB-KW"/>
</dbReference>
<feature type="transmembrane region" description="Helical" evidence="9">
    <location>
        <begin position="323"/>
        <end position="342"/>
    </location>
</feature>
<dbReference type="Pfam" id="PF08448">
    <property type="entry name" value="PAS_4"/>
    <property type="match status" value="1"/>
</dbReference>
<comment type="catalytic activity">
    <reaction evidence="1">
        <text>ATP + protein L-histidine = ADP + protein N-phospho-L-histidine.</text>
        <dbReference type="EC" id="2.7.13.3"/>
    </reaction>
</comment>
<dbReference type="CDD" id="cd00075">
    <property type="entry name" value="HATPase"/>
    <property type="match status" value="1"/>
</dbReference>
<evidence type="ECO:0000256" key="7">
    <source>
        <dbReference type="ARBA" id="ARBA00022840"/>
    </source>
</evidence>
<dbReference type="Proteomes" id="UP000721236">
    <property type="component" value="Unassembled WGS sequence"/>
</dbReference>
<dbReference type="SUPFAM" id="SSF55874">
    <property type="entry name" value="ATPase domain of HSP90 chaperone/DNA topoisomerase II/histidine kinase"/>
    <property type="match status" value="1"/>
</dbReference>
<dbReference type="PIRSF" id="PIRSF037347">
    <property type="entry name" value="STHK_CHASE2_PAS_prd"/>
    <property type="match status" value="1"/>
</dbReference>
<dbReference type="SMART" id="SM01080">
    <property type="entry name" value="CHASE2"/>
    <property type="match status" value="1"/>
</dbReference>
<dbReference type="Pfam" id="PF00512">
    <property type="entry name" value="HisKA"/>
    <property type="match status" value="1"/>
</dbReference>
<evidence type="ECO:0000256" key="9">
    <source>
        <dbReference type="SAM" id="Phobius"/>
    </source>
</evidence>
<evidence type="ECO:0000256" key="6">
    <source>
        <dbReference type="ARBA" id="ARBA00022777"/>
    </source>
</evidence>
<dbReference type="SMART" id="SM00387">
    <property type="entry name" value="HATPase_c"/>
    <property type="match status" value="1"/>
</dbReference>
<keyword evidence="4 11" id="KW-0808">Transferase</keyword>
<evidence type="ECO:0000256" key="2">
    <source>
        <dbReference type="ARBA" id="ARBA00012438"/>
    </source>
</evidence>
<comment type="caution">
    <text evidence="11">The sequence shown here is derived from an EMBL/GenBank/DDBJ whole genome shotgun (WGS) entry which is preliminary data.</text>
</comment>
<dbReference type="PROSITE" id="PS50109">
    <property type="entry name" value="HIS_KIN"/>
    <property type="match status" value="1"/>
</dbReference>
<dbReference type="Gene3D" id="3.30.565.10">
    <property type="entry name" value="Histidine kinase-like ATPase, C-terminal domain"/>
    <property type="match status" value="1"/>
</dbReference>
<evidence type="ECO:0000256" key="5">
    <source>
        <dbReference type="ARBA" id="ARBA00022741"/>
    </source>
</evidence>
<accession>A0ABN7YRL3</accession>
<dbReference type="Pfam" id="PF05226">
    <property type="entry name" value="CHASE2"/>
    <property type="match status" value="1"/>
</dbReference>
<evidence type="ECO:0000256" key="8">
    <source>
        <dbReference type="ARBA" id="ARBA00023012"/>
    </source>
</evidence>
<keyword evidence="8" id="KW-0902">Two-component regulatory system</keyword>
<dbReference type="Gene3D" id="3.30.450.20">
    <property type="entry name" value="PAS domain"/>
    <property type="match status" value="1"/>
</dbReference>